<organism evidence="2 3">
    <name type="scientific">Myodes glareolus</name>
    <name type="common">Bank vole</name>
    <name type="synonym">Clethrionomys glareolus</name>
    <dbReference type="NCBI Taxonomy" id="447135"/>
    <lineage>
        <taxon>Eukaryota</taxon>
        <taxon>Metazoa</taxon>
        <taxon>Chordata</taxon>
        <taxon>Craniata</taxon>
        <taxon>Vertebrata</taxon>
        <taxon>Euteleostomi</taxon>
        <taxon>Mammalia</taxon>
        <taxon>Eutheria</taxon>
        <taxon>Euarchontoglires</taxon>
        <taxon>Glires</taxon>
        <taxon>Rodentia</taxon>
        <taxon>Myomorpha</taxon>
        <taxon>Muroidea</taxon>
        <taxon>Cricetidae</taxon>
        <taxon>Arvicolinae</taxon>
        <taxon>Myodes</taxon>
    </lineage>
</organism>
<evidence type="ECO:0000256" key="1">
    <source>
        <dbReference type="SAM" id="MobiDB-lite"/>
    </source>
</evidence>
<comment type="caution">
    <text evidence="2">The sequence shown here is derived from an EMBL/GenBank/DDBJ whole genome shotgun (WGS) entry which is preliminary data.</text>
</comment>
<dbReference type="InterPro" id="IPR012677">
    <property type="entry name" value="Nucleotide-bd_a/b_plait_sf"/>
</dbReference>
<protein>
    <submittedName>
        <fullName evidence="2">Uncharacterized protein</fullName>
    </submittedName>
</protein>
<proteinExistence type="predicted"/>
<dbReference type="Proteomes" id="UP001488838">
    <property type="component" value="Unassembled WGS sequence"/>
</dbReference>
<evidence type="ECO:0000313" key="3">
    <source>
        <dbReference type="Proteomes" id="UP001488838"/>
    </source>
</evidence>
<reference evidence="2 3" key="1">
    <citation type="journal article" date="2023" name="bioRxiv">
        <title>Conserved and derived expression patterns and positive selection on dental genes reveal complex evolutionary context of ever-growing rodent molars.</title>
        <authorList>
            <person name="Calamari Z.T."/>
            <person name="Song A."/>
            <person name="Cohen E."/>
            <person name="Akter M."/>
            <person name="Roy R.D."/>
            <person name="Hallikas O."/>
            <person name="Christensen M.M."/>
            <person name="Li P."/>
            <person name="Marangoni P."/>
            <person name="Jernvall J."/>
            <person name="Klein O.D."/>
        </authorList>
    </citation>
    <scope>NUCLEOTIDE SEQUENCE [LARGE SCALE GENOMIC DNA]</scope>
    <source>
        <strain evidence="2">V071</strain>
    </source>
</reference>
<accession>A0AAW0H3L0</accession>
<feature type="compositionally biased region" description="Polar residues" evidence="1">
    <location>
        <begin position="284"/>
        <end position="300"/>
    </location>
</feature>
<dbReference type="PANTHER" id="PTHR15592">
    <property type="entry name" value="MATRIN 3/NUCLEAR PROTEIN 220-RELATED"/>
    <property type="match status" value="1"/>
</dbReference>
<gene>
    <name evidence="2" type="ORF">U0070_022950</name>
</gene>
<name>A0AAW0H3L0_MYOGA</name>
<feature type="region of interest" description="Disordered" evidence="1">
    <location>
        <begin position="250"/>
        <end position="317"/>
    </location>
</feature>
<feature type="compositionally biased region" description="Low complexity" evidence="1">
    <location>
        <begin position="270"/>
        <end position="283"/>
    </location>
</feature>
<evidence type="ECO:0000313" key="2">
    <source>
        <dbReference type="EMBL" id="KAK7796026.1"/>
    </source>
</evidence>
<dbReference type="Pfam" id="PF13893">
    <property type="entry name" value="RRM_5"/>
    <property type="match status" value="1"/>
</dbReference>
<dbReference type="Gene3D" id="3.30.70.330">
    <property type="match status" value="1"/>
</dbReference>
<sequence>MVNYHTTMTPMLRGTAPQGTQNPQLAQPFVHLGIPVGRELCVNRKLAAMGARMQSLLPRLIVENLFCPVTLDVLHQIRSKFGTVSNLFTFTKNNQFWVRLQQADRGCPAYQAVPGRSESLQRLLCSAHRLLQDHQSQRQIQQQELRLHSASPAPWGQPVFAGPDHGCSIWYAQCNSGYSSLSCAEPSAAAAAMAGHIAIPDLVAAKNSVLLVSNLNLERVTPQGPCILSGVYGDMQRVKILLDKENAPVQHQSVQLPREGQEDHDLTKDSSSSLLSASRSPGSKNFQNFSHPQSPFTSPISRPLCQRMTQRASSPAADSVVKGFKFFQKDHKVALTQMGSGEEAVRR</sequence>
<dbReference type="EMBL" id="JBBHLL010001497">
    <property type="protein sequence ID" value="KAK7796026.1"/>
    <property type="molecule type" value="Genomic_DNA"/>
</dbReference>
<keyword evidence="3" id="KW-1185">Reference proteome</keyword>
<feature type="compositionally biased region" description="Basic and acidic residues" evidence="1">
    <location>
        <begin position="259"/>
        <end position="268"/>
    </location>
</feature>
<dbReference type="AlphaFoldDB" id="A0AAW0H3L0"/>